<dbReference type="PANTHER" id="PTHR42760:SF133">
    <property type="entry name" value="3-OXOACYL-[ACYL-CARRIER-PROTEIN] REDUCTASE"/>
    <property type="match status" value="1"/>
</dbReference>
<dbReference type="EMBL" id="RCTF01000017">
    <property type="protein sequence ID" value="RLP74905.1"/>
    <property type="molecule type" value="Genomic_DNA"/>
</dbReference>
<reference evidence="3 4" key="1">
    <citation type="submission" date="2018-10" db="EMBL/GenBank/DDBJ databases">
        <title>Xanthobacter tagetidis genome sequencing and assembly.</title>
        <authorList>
            <person name="Maclea K.S."/>
            <person name="Goen A.E."/>
            <person name="Fatima S.A."/>
        </authorList>
    </citation>
    <scope>NUCLEOTIDE SEQUENCE [LARGE SCALE GENOMIC DNA]</scope>
    <source>
        <strain evidence="3 4">ATCC 700314</strain>
    </source>
</reference>
<gene>
    <name evidence="3" type="ORF">D9R14_18050</name>
</gene>
<keyword evidence="2" id="KW-0560">Oxidoreductase</keyword>
<dbReference type="Pfam" id="PF13561">
    <property type="entry name" value="adh_short_C2"/>
    <property type="match status" value="1"/>
</dbReference>
<organism evidence="3 4">
    <name type="scientific">Xanthobacter tagetidis</name>
    <dbReference type="NCBI Taxonomy" id="60216"/>
    <lineage>
        <taxon>Bacteria</taxon>
        <taxon>Pseudomonadati</taxon>
        <taxon>Pseudomonadota</taxon>
        <taxon>Alphaproteobacteria</taxon>
        <taxon>Hyphomicrobiales</taxon>
        <taxon>Xanthobacteraceae</taxon>
        <taxon>Xanthobacter</taxon>
    </lineage>
</organism>
<dbReference type="InterPro" id="IPR002347">
    <property type="entry name" value="SDR_fam"/>
</dbReference>
<dbReference type="FunFam" id="3.40.50.720:FF:000173">
    <property type="entry name" value="3-oxoacyl-[acyl-carrier protein] reductase"/>
    <property type="match status" value="1"/>
</dbReference>
<dbReference type="PANTHER" id="PTHR42760">
    <property type="entry name" value="SHORT-CHAIN DEHYDROGENASES/REDUCTASES FAMILY MEMBER"/>
    <property type="match status" value="1"/>
</dbReference>
<protein>
    <submittedName>
        <fullName evidence="3">SDR family oxidoreductase</fullName>
    </submittedName>
</protein>
<dbReference type="Proteomes" id="UP000269692">
    <property type="component" value="Unassembled WGS sequence"/>
</dbReference>
<name>A0A3L7A4B6_9HYPH</name>
<dbReference type="SUPFAM" id="SSF51735">
    <property type="entry name" value="NAD(P)-binding Rossmann-fold domains"/>
    <property type="match status" value="1"/>
</dbReference>
<accession>A0A3L7A4B6</accession>
<evidence type="ECO:0000256" key="2">
    <source>
        <dbReference type="ARBA" id="ARBA00023002"/>
    </source>
</evidence>
<dbReference type="InterPro" id="IPR036291">
    <property type="entry name" value="NAD(P)-bd_dom_sf"/>
</dbReference>
<dbReference type="PRINTS" id="PR00081">
    <property type="entry name" value="GDHRDH"/>
</dbReference>
<dbReference type="Gene3D" id="3.40.50.720">
    <property type="entry name" value="NAD(P)-binding Rossmann-like Domain"/>
    <property type="match status" value="1"/>
</dbReference>
<comment type="similarity">
    <text evidence="1">Belongs to the short-chain dehydrogenases/reductases (SDR) family.</text>
</comment>
<evidence type="ECO:0000313" key="4">
    <source>
        <dbReference type="Proteomes" id="UP000269692"/>
    </source>
</evidence>
<keyword evidence="4" id="KW-1185">Reference proteome</keyword>
<dbReference type="AlphaFoldDB" id="A0A3L7A4B6"/>
<dbReference type="GO" id="GO:0016616">
    <property type="term" value="F:oxidoreductase activity, acting on the CH-OH group of donors, NAD or NADP as acceptor"/>
    <property type="evidence" value="ECO:0007669"/>
    <property type="project" value="TreeGrafter"/>
</dbReference>
<comment type="caution">
    <text evidence="3">The sequence shown here is derived from an EMBL/GenBank/DDBJ whole genome shotgun (WGS) entry which is preliminary data.</text>
</comment>
<evidence type="ECO:0000256" key="1">
    <source>
        <dbReference type="ARBA" id="ARBA00006484"/>
    </source>
</evidence>
<sequence>MITGSGGGIGRTMALGFAREGAQIAVNDVSEKGIAETIDMIRAAGGKAVPARCDITDLSAVQETVRKVEGELGRIDALVNNAALIVAHELFVETRPEDCDKEIKVVLYGTLNCTRAVLAGMIERRFGKIINIVTDAARVGQERQANYSAAKGGVISFTKSLAKEVGPHNINVNAVSPGATNSPIRMEMLRQLTTKIGEEKAKEREEKVRRMYPLRRIGESEDVANAVVFLASDLARHITGQIVSVNGGFAMPG</sequence>
<dbReference type="PRINTS" id="PR00080">
    <property type="entry name" value="SDRFAMILY"/>
</dbReference>
<evidence type="ECO:0000313" key="3">
    <source>
        <dbReference type="EMBL" id="RLP74905.1"/>
    </source>
</evidence>
<proteinExistence type="inferred from homology"/>